<dbReference type="InterPro" id="IPR036477">
    <property type="entry name" value="Formyl_transf_N_sf"/>
</dbReference>
<evidence type="ECO:0000313" key="3">
    <source>
        <dbReference type="EMBL" id="RDD83669.1"/>
    </source>
</evidence>
<feature type="domain" description="Formyl transferase C-terminal" evidence="2">
    <location>
        <begin position="173"/>
        <end position="253"/>
    </location>
</feature>
<dbReference type="CDD" id="cd08650">
    <property type="entry name" value="FMT_core_HypX_N"/>
    <property type="match status" value="1"/>
</dbReference>
<proteinExistence type="predicted"/>
<keyword evidence="4" id="KW-1185">Reference proteome</keyword>
<dbReference type="EMBL" id="QQAH01000001">
    <property type="protein sequence ID" value="RDD83669.1"/>
    <property type="molecule type" value="Genomic_DNA"/>
</dbReference>
<dbReference type="SUPFAM" id="SSF53328">
    <property type="entry name" value="Formyltransferase"/>
    <property type="match status" value="1"/>
</dbReference>
<organism evidence="3 4">
    <name type="scientific">Dyella tabacisoli</name>
    <dbReference type="NCBI Taxonomy" id="2282381"/>
    <lineage>
        <taxon>Bacteria</taxon>
        <taxon>Pseudomonadati</taxon>
        <taxon>Pseudomonadota</taxon>
        <taxon>Gammaproteobacteria</taxon>
        <taxon>Lysobacterales</taxon>
        <taxon>Rhodanobacteraceae</taxon>
        <taxon>Dyella</taxon>
    </lineage>
</organism>
<dbReference type="Pfam" id="PF00378">
    <property type="entry name" value="ECH_1"/>
    <property type="match status" value="1"/>
</dbReference>
<dbReference type="InterPro" id="IPR002376">
    <property type="entry name" value="Formyl_transf_N"/>
</dbReference>
<dbReference type="AlphaFoldDB" id="A0A369UZB7"/>
<protein>
    <submittedName>
        <fullName evidence="3">Hydrogenase maturation protein</fullName>
    </submittedName>
</protein>
<dbReference type="GO" id="GO:0003824">
    <property type="term" value="F:catalytic activity"/>
    <property type="evidence" value="ECO:0007669"/>
    <property type="project" value="InterPro"/>
</dbReference>
<dbReference type="CDD" id="cd08701">
    <property type="entry name" value="FMT_C_HypX"/>
    <property type="match status" value="1"/>
</dbReference>
<dbReference type="OrthoDB" id="580992at2"/>
<reference evidence="3 4" key="1">
    <citation type="submission" date="2018-07" db="EMBL/GenBank/DDBJ databases">
        <title>Dyella tabacisoli L4-6T, whole genome shotgun sequence.</title>
        <authorList>
            <person name="Zhou X.-K."/>
            <person name="Li W.-J."/>
            <person name="Duan Y.-Q."/>
        </authorList>
    </citation>
    <scope>NUCLEOTIDE SEQUENCE [LARGE SCALE GENOMIC DNA]</scope>
    <source>
        <strain evidence="3 4">L4-6</strain>
    </source>
</reference>
<evidence type="ECO:0000259" key="1">
    <source>
        <dbReference type="Pfam" id="PF00551"/>
    </source>
</evidence>
<dbReference type="CDD" id="cd06558">
    <property type="entry name" value="crotonase-like"/>
    <property type="match status" value="1"/>
</dbReference>
<sequence>MRILFLSTRHNGLSQRAQVELEDLGHHVDVAEVSDGAQMEAAANRFRPDLILAPMLKSAIPAEVWQRHLCLIVHPGIPGDRGPSSLDWALLEDAPQWGVTVLEARDELDGGPIWAHREFPMRGTSKGAIYRRETTDAAMLAIRDALQRFSVGATPPFVSDAATPMGRERMPCRQDDRRIGWDAPLDDLLRHIRSADSAPGLQLTLAGVKVRVYGAYPEARLRGRPGELLAQRDGALCVACGDAALWISHLRRRQGLHTDDPRYDIKLPAAQVLSDRLQDVAEHSLPPESRPTALTWQPIRYRERGYNGYLHFDLLNGAMSTPVLERLLAAYRYARKRSTRTLVLCGGEDVWSNGIDLNAIEAAADPAQESWHNILAINALVREIVQTDDKRTVSLIQGNAGAGGVILALAADRVYAREGAVLNPHYRGMGGLYGSEYWTYLLPRRVGAVVARQLTESLQPLGTARAQRIGLLDGRFDNALSGESLIEYIETELAAGNKLGPWRTALAEKAQQRLSDEQQKPFEAYAVEELAEMRRNFFGPDPAYHLARRAFVRKQEVAIEVAAAMQA</sequence>
<dbReference type="InterPro" id="IPR011034">
    <property type="entry name" value="Formyl_transferase-like_C_sf"/>
</dbReference>
<dbReference type="Gene3D" id="3.90.226.10">
    <property type="entry name" value="2-enoyl-CoA Hydratase, Chain A, domain 1"/>
    <property type="match status" value="1"/>
</dbReference>
<dbReference type="RefSeq" id="WP_114844061.1">
    <property type="nucleotide sequence ID" value="NZ_JBHSPE010000001.1"/>
</dbReference>
<dbReference type="Gene3D" id="3.40.50.12230">
    <property type="match status" value="1"/>
</dbReference>
<dbReference type="Proteomes" id="UP000253782">
    <property type="component" value="Unassembled WGS sequence"/>
</dbReference>
<dbReference type="SUPFAM" id="SSF52096">
    <property type="entry name" value="ClpP/crotonase"/>
    <property type="match status" value="1"/>
</dbReference>
<dbReference type="InterPro" id="IPR001753">
    <property type="entry name" value="Enoyl-CoA_hydra/iso"/>
</dbReference>
<feature type="domain" description="Formyl transferase N-terminal" evidence="1">
    <location>
        <begin position="38"/>
        <end position="121"/>
    </location>
</feature>
<gene>
    <name evidence="3" type="ORF">DVJ77_03595</name>
</gene>
<dbReference type="PANTHER" id="PTHR43388">
    <property type="entry name" value="HYDROGENASE MATURATION FACTOR HOXX"/>
    <property type="match status" value="1"/>
</dbReference>
<dbReference type="InterPro" id="IPR047180">
    <property type="entry name" value="HoxX-like"/>
</dbReference>
<dbReference type="Pfam" id="PF02911">
    <property type="entry name" value="Formyl_trans_C"/>
    <property type="match status" value="1"/>
</dbReference>
<dbReference type="Pfam" id="PF00551">
    <property type="entry name" value="Formyl_trans_N"/>
    <property type="match status" value="1"/>
</dbReference>
<dbReference type="InterPro" id="IPR029045">
    <property type="entry name" value="ClpP/crotonase-like_dom_sf"/>
</dbReference>
<dbReference type="SUPFAM" id="SSF50486">
    <property type="entry name" value="FMT C-terminal domain-like"/>
    <property type="match status" value="1"/>
</dbReference>
<dbReference type="PANTHER" id="PTHR43388:SF1">
    <property type="entry name" value="HYDROGENASE MATURATION FACTOR HOXX"/>
    <property type="match status" value="1"/>
</dbReference>
<evidence type="ECO:0000259" key="2">
    <source>
        <dbReference type="Pfam" id="PF02911"/>
    </source>
</evidence>
<evidence type="ECO:0000313" key="4">
    <source>
        <dbReference type="Proteomes" id="UP000253782"/>
    </source>
</evidence>
<dbReference type="PIRSF" id="PIRSF006787">
    <property type="entry name" value="Hydrgn_mat_HoxX"/>
    <property type="match status" value="1"/>
</dbReference>
<comment type="caution">
    <text evidence="3">The sequence shown here is derived from an EMBL/GenBank/DDBJ whole genome shotgun (WGS) entry which is preliminary data.</text>
</comment>
<dbReference type="InterPro" id="IPR009188">
    <property type="entry name" value="NiFe-hyd_mat_HypX/HoxX"/>
</dbReference>
<accession>A0A369UZB7</accession>
<name>A0A369UZB7_9GAMM</name>
<dbReference type="InterPro" id="IPR005793">
    <property type="entry name" value="Formyl_trans_C"/>
</dbReference>